<dbReference type="OrthoDB" id="6359943at2759"/>
<gene>
    <name evidence="2" type="ORF">M422DRAFT_234876</name>
</gene>
<dbReference type="HOGENOM" id="CLU_044376_0_0_1"/>
<feature type="domain" description="BTB" evidence="1">
    <location>
        <begin position="33"/>
        <end position="98"/>
    </location>
</feature>
<dbReference type="InterPro" id="IPR011333">
    <property type="entry name" value="SKP1/BTB/POZ_sf"/>
</dbReference>
<dbReference type="EMBL" id="KN837264">
    <property type="protein sequence ID" value="KIJ30299.1"/>
    <property type="molecule type" value="Genomic_DNA"/>
</dbReference>
<reference evidence="2 3" key="1">
    <citation type="submission" date="2014-06" db="EMBL/GenBank/DDBJ databases">
        <title>Evolutionary Origins and Diversification of the Mycorrhizal Mutualists.</title>
        <authorList>
            <consortium name="DOE Joint Genome Institute"/>
            <consortium name="Mycorrhizal Genomics Consortium"/>
            <person name="Kohler A."/>
            <person name="Kuo A."/>
            <person name="Nagy L.G."/>
            <person name="Floudas D."/>
            <person name="Copeland A."/>
            <person name="Barry K.W."/>
            <person name="Cichocki N."/>
            <person name="Veneault-Fourrey C."/>
            <person name="LaButti K."/>
            <person name="Lindquist E.A."/>
            <person name="Lipzen A."/>
            <person name="Lundell T."/>
            <person name="Morin E."/>
            <person name="Murat C."/>
            <person name="Riley R."/>
            <person name="Ohm R."/>
            <person name="Sun H."/>
            <person name="Tunlid A."/>
            <person name="Henrissat B."/>
            <person name="Grigoriev I.V."/>
            <person name="Hibbett D.S."/>
            <person name="Martin F."/>
        </authorList>
    </citation>
    <scope>NUCLEOTIDE SEQUENCE [LARGE SCALE GENOMIC DNA]</scope>
    <source>
        <strain evidence="2 3">SS14</strain>
    </source>
</reference>
<dbReference type="AlphaFoldDB" id="A0A0C9U7F8"/>
<dbReference type="Pfam" id="PF00651">
    <property type="entry name" value="BTB"/>
    <property type="match status" value="1"/>
</dbReference>
<sequence length="305" mass="33685">MQNGYERPPYVASHNEEIVEHLYHAGFQMGNYADTILIVHGRQYRLHAILLSRSPYLAHLMSTTPSNAPIRTITVPTEEEPEVTEEGFAVALGYLYSSVSLQLVNPHNARAVLASACYLGGLPDLCSYAYDVCRNSISVETVDDWLRFVERIPPPPEEGGPIDVPTSVFGPYAGQLRADVLHFLVTTLPHNLQSFETVEGAPHTLNGRTQGFDNLLHIYARVPFDMFKQAVESPELPIGEIAAIMLRKANLGNNVEETVVLAFGGSSSFGSTVHVTRKVKKRPLVRYPVVTVTSIQLTRLAFSGR</sequence>
<name>A0A0C9U7F8_SPHS4</name>
<dbReference type="Proteomes" id="UP000054279">
    <property type="component" value="Unassembled WGS sequence"/>
</dbReference>
<keyword evidence="3" id="KW-1185">Reference proteome</keyword>
<dbReference type="PANTHER" id="PTHR47369:SF2">
    <property type="entry name" value="BTB_POZ DOMAIN-CONTAINING PROTEIN 2"/>
    <property type="match status" value="1"/>
</dbReference>
<dbReference type="InterPro" id="IPR000210">
    <property type="entry name" value="BTB/POZ_dom"/>
</dbReference>
<evidence type="ECO:0000313" key="2">
    <source>
        <dbReference type="EMBL" id="KIJ30299.1"/>
    </source>
</evidence>
<accession>A0A0C9U7F8</accession>
<dbReference type="PROSITE" id="PS50097">
    <property type="entry name" value="BTB"/>
    <property type="match status" value="1"/>
</dbReference>
<evidence type="ECO:0000313" key="3">
    <source>
        <dbReference type="Proteomes" id="UP000054279"/>
    </source>
</evidence>
<proteinExistence type="predicted"/>
<protein>
    <recommendedName>
        <fullName evidence="1">BTB domain-containing protein</fullName>
    </recommendedName>
</protein>
<organism evidence="2 3">
    <name type="scientific">Sphaerobolus stellatus (strain SS14)</name>
    <dbReference type="NCBI Taxonomy" id="990650"/>
    <lineage>
        <taxon>Eukaryota</taxon>
        <taxon>Fungi</taxon>
        <taxon>Dikarya</taxon>
        <taxon>Basidiomycota</taxon>
        <taxon>Agaricomycotina</taxon>
        <taxon>Agaricomycetes</taxon>
        <taxon>Phallomycetidae</taxon>
        <taxon>Geastrales</taxon>
        <taxon>Sphaerobolaceae</taxon>
        <taxon>Sphaerobolus</taxon>
    </lineage>
</organism>
<dbReference type="SUPFAM" id="SSF54695">
    <property type="entry name" value="POZ domain"/>
    <property type="match status" value="1"/>
</dbReference>
<dbReference type="PANTHER" id="PTHR47369">
    <property type="entry name" value="BTB/POZ DOMAIN-CONTAINING PROTEIN"/>
    <property type="match status" value="1"/>
</dbReference>
<evidence type="ECO:0000259" key="1">
    <source>
        <dbReference type="PROSITE" id="PS50097"/>
    </source>
</evidence>
<dbReference type="Gene3D" id="3.30.710.10">
    <property type="entry name" value="Potassium Channel Kv1.1, Chain A"/>
    <property type="match status" value="1"/>
</dbReference>